<gene>
    <name evidence="2" type="ORF">B0H99_101410</name>
</gene>
<protein>
    <submittedName>
        <fullName evidence="2">Uncharacterized protein</fullName>
    </submittedName>
</protein>
<keyword evidence="1" id="KW-0472">Membrane</keyword>
<evidence type="ECO:0000313" key="3">
    <source>
        <dbReference type="Proteomes" id="UP000242682"/>
    </source>
</evidence>
<proteinExistence type="predicted"/>
<dbReference type="AlphaFoldDB" id="A0A2P8H7G8"/>
<keyword evidence="1" id="KW-0812">Transmembrane</keyword>
<dbReference type="Proteomes" id="UP000242682">
    <property type="component" value="Unassembled WGS sequence"/>
</dbReference>
<evidence type="ECO:0000313" key="2">
    <source>
        <dbReference type="EMBL" id="PSL42162.1"/>
    </source>
</evidence>
<reference evidence="2 3" key="1">
    <citation type="submission" date="2018-03" db="EMBL/GenBank/DDBJ databases">
        <title>Genomic Encyclopedia of Type Strains, Phase III (KMG-III): the genomes of soil and plant-associated and newly described type strains.</title>
        <authorList>
            <person name="Whitman W."/>
        </authorList>
    </citation>
    <scope>NUCLEOTIDE SEQUENCE [LARGE SCALE GENOMIC DNA]</scope>
    <source>
        <strain evidence="2 3">CGMCC 1.12259</strain>
    </source>
</reference>
<feature type="transmembrane region" description="Helical" evidence="1">
    <location>
        <begin position="12"/>
        <end position="32"/>
    </location>
</feature>
<keyword evidence="3" id="KW-1185">Reference proteome</keyword>
<dbReference type="RefSeq" id="WP_281258855.1">
    <property type="nucleotide sequence ID" value="NZ_PYAT01000001.1"/>
</dbReference>
<comment type="caution">
    <text evidence="2">The sequence shown here is derived from an EMBL/GenBank/DDBJ whole genome shotgun (WGS) entry which is preliminary data.</text>
</comment>
<accession>A0A2P8H7G8</accession>
<sequence length="40" mass="4388">MIIENGEFLHIYILIVMALVIGFGVGVQWGSLKNGNKKAN</sequence>
<organism evidence="2 3">
    <name type="scientific">Planomicrobium soli</name>
    <dbReference type="NCBI Taxonomy" id="1176648"/>
    <lineage>
        <taxon>Bacteria</taxon>
        <taxon>Bacillati</taxon>
        <taxon>Bacillota</taxon>
        <taxon>Bacilli</taxon>
        <taxon>Bacillales</taxon>
        <taxon>Caryophanaceae</taxon>
        <taxon>Planomicrobium</taxon>
    </lineage>
</organism>
<keyword evidence="1" id="KW-1133">Transmembrane helix</keyword>
<name>A0A2P8H7G8_9BACL</name>
<evidence type="ECO:0000256" key="1">
    <source>
        <dbReference type="SAM" id="Phobius"/>
    </source>
</evidence>
<dbReference type="EMBL" id="PYAT01000001">
    <property type="protein sequence ID" value="PSL42162.1"/>
    <property type="molecule type" value="Genomic_DNA"/>
</dbReference>